<dbReference type="Proteomes" id="UP000218231">
    <property type="component" value="Unassembled WGS sequence"/>
</dbReference>
<dbReference type="OrthoDB" id="5856812at2759"/>
<evidence type="ECO:0008006" key="4">
    <source>
        <dbReference type="Google" id="ProtNLM"/>
    </source>
</evidence>
<comment type="subcellular location">
    <subcellularLocation>
        <location evidence="1">Nucleus</location>
    </subcellularLocation>
</comment>
<gene>
    <name evidence="2" type="ORF">WR25_07176</name>
</gene>
<accession>A0A2A2KUE8</accession>
<dbReference type="AlphaFoldDB" id="A0A2A2KUE8"/>
<protein>
    <recommendedName>
        <fullName evidence="4">Transposase Tc1-like domain-containing protein</fullName>
    </recommendedName>
</protein>
<evidence type="ECO:0000256" key="1">
    <source>
        <dbReference type="ARBA" id="ARBA00004123"/>
    </source>
</evidence>
<dbReference type="PANTHER" id="PTHR46068">
    <property type="entry name" value="PROTEIN CBG27172"/>
    <property type="match status" value="1"/>
</dbReference>
<name>A0A2A2KUE8_9BILA</name>
<sequence length="110" mass="13015">MAASSTKRFTIIEFNKRGHSNETTVRLFKTLRQVVSRRIKRFKEVGSTSDRLRSGRPRTFNVTRAKKLIKMRIKQNPKRSIRKMAQNLDISHRAARSIVRKDLKLEPYKF</sequence>
<organism evidence="2 3">
    <name type="scientific">Diploscapter pachys</name>
    <dbReference type="NCBI Taxonomy" id="2018661"/>
    <lineage>
        <taxon>Eukaryota</taxon>
        <taxon>Metazoa</taxon>
        <taxon>Ecdysozoa</taxon>
        <taxon>Nematoda</taxon>
        <taxon>Chromadorea</taxon>
        <taxon>Rhabditida</taxon>
        <taxon>Rhabditina</taxon>
        <taxon>Rhabditomorpha</taxon>
        <taxon>Rhabditoidea</taxon>
        <taxon>Rhabditidae</taxon>
        <taxon>Diploscapter</taxon>
    </lineage>
</organism>
<dbReference type="EMBL" id="LIAE01007688">
    <property type="protein sequence ID" value="PAV77562.1"/>
    <property type="molecule type" value="Genomic_DNA"/>
</dbReference>
<dbReference type="SUPFAM" id="SSF46689">
    <property type="entry name" value="Homeodomain-like"/>
    <property type="match status" value="1"/>
</dbReference>
<dbReference type="STRING" id="2018661.A0A2A2KUE8"/>
<dbReference type="GO" id="GO:0005634">
    <property type="term" value="C:nucleus"/>
    <property type="evidence" value="ECO:0007669"/>
    <property type="project" value="UniProtKB-SubCell"/>
</dbReference>
<dbReference type="InterPro" id="IPR009057">
    <property type="entry name" value="Homeodomain-like_sf"/>
</dbReference>
<evidence type="ECO:0000313" key="2">
    <source>
        <dbReference type="EMBL" id="PAV77562.1"/>
    </source>
</evidence>
<proteinExistence type="predicted"/>
<reference evidence="2 3" key="1">
    <citation type="journal article" date="2017" name="Curr. Biol.">
        <title>Genome architecture and evolution of a unichromosomal asexual nematode.</title>
        <authorList>
            <person name="Fradin H."/>
            <person name="Zegar C."/>
            <person name="Gutwein M."/>
            <person name="Lucas J."/>
            <person name="Kovtun M."/>
            <person name="Corcoran D."/>
            <person name="Baugh L.R."/>
            <person name="Kiontke K."/>
            <person name="Gunsalus K."/>
            <person name="Fitch D.H."/>
            <person name="Piano F."/>
        </authorList>
    </citation>
    <scope>NUCLEOTIDE SEQUENCE [LARGE SCALE GENOMIC DNA]</scope>
    <source>
        <strain evidence="2">PF1309</strain>
    </source>
</reference>
<evidence type="ECO:0000313" key="3">
    <source>
        <dbReference type="Proteomes" id="UP000218231"/>
    </source>
</evidence>
<keyword evidence="3" id="KW-1185">Reference proteome</keyword>
<dbReference type="PANTHER" id="PTHR46068:SF1">
    <property type="entry name" value="TRANSPOSASE IS30-LIKE HTH DOMAIN-CONTAINING PROTEIN"/>
    <property type="match status" value="1"/>
</dbReference>
<comment type="caution">
    <text evidence="2">The sequence shown here is derived from an EMBL/GenBank/DDBJ whole genome shotgun (WGS) entry which is preliminary data.</text>
</comment>